<sequence length="30" mass="3418">MMNWVFILQGVIAFGLAALAIAVILRHRRH</sequence>
<keyword evidence="3" id="KW-1185">Reference proteome</keyword>
<accession>A0ABR6ALF2</accession>
<proteinExistence type="predicted"/>
<dbReference type="GO" id="GO:0003746">
    <property type="term" value="F:translation elongation factor activity"/>
    <property type="evidence" value="ECO:0007669"/>
    <property type="project" value="UniProtKB-KW"/>
</dbReference>
<feature type="transmembrane region" description="Helical" evidence="1">
    <location>
        <begin position="6"/>
        <end position="25"/>
    </location>
</feature>
<dbReference type="EMBL" id="JACGXG010000001">
    <property type="protein sequence ID" value="MBA8850101.1"/>
    <property type="molecule type" value="Genomic_DNA"/>
</dbReference>
<keyword evidence="2" id="KW-0648">Protein biosynthesis</keyword>
<dbReference type="Proteomes" id="UP000578622">
    <property type="component" value="Unassembled WGS sequence"/>
</dbReference>
<evidence type="ECO:0000313" key="2">
    <source>
        <dbReference type="EMBL" id="MBA8850101.1"/>
    </source>
</evidence>
<gene>
    <name evidence="2" type="ORF">FHW20_001005</name>
</gene>
<evidence type="ECO:0000313" key="3">
    <source>
        <dbReference type="Proteomes" id="UP000578622"/>
    </source>
</evidence>
<keyword evidence="1" id="KW-0812">Transmembrane</keyword>
<organism evidence="2 3">
    <name type="scientific">Brucella intermedia</name>
    <dbReference type="NCBI Taxonomy" id="94625"/>
    <lineage>
        <taxon>Bacteria</taxon>
        <taxon>Pseudomonadati</taxon>
        <taxon>Pseudomonadota</taxon>
        <taxon>Alphaproteobacteria</taxon>
        <taxon>Hyphomicrobiales</taxon>
        <taxon>Brucellaceae</taxon>
        <taxon>Brucella/Ochrobactrum group</taxon>
        <taxon>Brucella</taxon>
    </lineage>
</organism>
<evidence type="ECO:0000256" key="1">
    <source>
        <dbReference type="SAM" id="Phobius"/>
    </source>
</evidence>
<keyword evidence="2" id="KW-0251">Elongation factor</keyword>
<keyword evidence="1" id="KW-1133">Transmembrane helix</keyword>
<keyword evidence="1" id="KW-0472">Membrane</keyword>
<name>A0ABR6ALF2_9HYPH</name>
<comment type="caution">
    <text evidence="2">The sequence shown here is derived from an EMBL/GenBank/DDBJ whole genome shotgun (WGS) entry which is preliminary data.</text>
</comment>
<protein>
    <submittedName>
        <fullName evidence="2">Translation elongation factor EF-1beta</fullName>
    </submittedName>
</protein>
<reference evidence="2 3" key="1">
    <citation type="submission" date="2020-07" db="EMBL/GenBank/DDBJ databases">
        <title>Genomic Encyclopedia of Type Strains, Phase IV (KMG-V): Genome sequencing to study the core and pangenomes of soil and plant-associated prokaryotes.</title>
        <authorList>
            <person name="Whitman W."/>
        </authorList>
    </citation>
    <scope>NUCLEOTIDE SEQUENCE [LARGE SCALE GENOMIC DNA]</scope>
    <source>
        <strain evidence="2 3">RH4WT92</strain>
    </source>
</reference>